<keyword evidence="2" id="KW-0547">Nucleotide-binding</keyword>
<dbReference type="GO" id="GO:0016887">
    <property type="term" value="F:ATP hydrolysis activity"/>
    <property type="evidence" value="ECO:0007669"/>
    <property type="project" value="InterPro"/>
</dbReference>
<evidence type="ECO:0000313" key="6">
    <source>
        <dbReference type="Proteomes" id="UP000705508"/>
    </source>
</evidence>
<dbReference type="SUPFAM" id="SSF52540">
    <property type="entry name" value="P-loop containing nucleoside triphosphate hydrolases"/>
    <property type="match status" value="1"/>
</dbReference>
<dbReference type="InterPro" id="IPR003593">
    <property type="entry name" value="AAA+_ATPase"/>
</dbReference>
<protein>
    <submittedName>
        <fullName evidence="5">ABC transporter ATP-binding protein</fullName>
    </submittedName>
</protein>
<dbReference type="PROSITE" id="PS00675">
    <property type="entry name" value="SIGMA54_INTERACT_1"/>
    <property type="match status" value="1"/>
</dbReference>
<dbReference type="InterPro" id="IPR017911">
    <property type="entry name" value="MacB-like_ATP-bd"/>
</dbReference>
<dbReference type="InterPro" id="IPR025662">
    <property type="entry name" value="Sigma_54_int_dom_ATP-bd_1"/>
</dbReference>
<dbReference type="InterPro" id="IPR015854">
    <property type="entry name" value="ABC_transpr_LolD-like"/>
</dbReference>
<evidence type="ECO:0000256" key="1">
    <source>
        <dbReference type="ARBA" id="ARBA00022448"/>
    </source>
</evidence>
<accession>A0A939BGA3</accession>
<dbReference type="InterPro" id="IPR027417">
    <property type="entry name" value="P-loop_NTPase"/>
</dbReference>
<keyword evidence="3 5" id="KW-0067">ATP-binding</keyword>
<dbReference type="RefSeq" id="WP_204905547.1">
    <property type="nucleotide sequence ID" value="NZ_JACJKS010000002.1"/>
</dbReference>
<gene>
    <name evidence="5" type="ORF">H6A20_02325</name>
</gene>
<proteinExistence type="predicted"/>
<evidence type="ECO:0000256" key="2">
    <source>
        <dbReference type="ARBA" id="ARBA00022741"/>
    </source>
</evidence>
<reference evidence="5" key="2">
    <citation type="journal article" date="2021" name="Sci. Rep.">
        <title>The distribution of antibiotic resistance genes in chicken gut microbiota commensals.</title>
        <authorList>
            <person name="Juricova H."/>
            <person name="Matiasovicova J."/>
            <person name="Kubasova T."/>
            <person name="Cejkova D."/>
            <person name="Rychlik I."/>
        </authorList>
    </citation>
    <scope>NUCLEOTIDE SEQUENCE</scope>
    <source>
        <strain evidence="5">An582</strain>
    </source>
</reference>
<dbReference type="Pfam" id="PF00005">
    <property type="entry name" value="ABC_tran"/>
    <property type="match status" value="1"/>
</dbReference>
<dbReference type="GO" id="GO:0022857">
    <property type="term" value="F:transmembrane transporter activity"/>
    <property type="evidence" value="ECO:0007669"/>
    <property type="project" value="TreeGrafter"/>
</dbReference>
<dbReference type="EMBL" id="JACJKS010000002">
    <property type="protein sequence ID" value="MBM6947501.1"/>
    <property type="molecule type" value="Genomic_DNA"/>
</dbReference>
<dbReference type="InterPro" id="IPR003439">
    <property type="entry name" value="ABC_transporter-like_ATP-bd"/>
</dbReference>
<dbReference type="AlphaFoldDB" id="A0A939BGA3"/>
<dbReference type="PROSITE" id="PS00211">
    <property type="entry name" value="ABC_TRANSPORTER_1"/>
    <property type="match status" value="1"/>
</dbReference>
<dbReference type="GO" id="GO:0098796">
    <property type="term" value="C:membrane protein complex"/>
    <property type="evidence" value="ECO:0007669"/>
    <property type="project" value="UniProtKB-ARBA"/>
</dbReference>
<evidence type="ECO:0000256" key="3">
    <source>
        <dbReference type="ARBA" id="ARBA00022840"/>
    </source>
</evidence>
<evidence type="ECO:0000313" key="5">
    <source>
        <dbReference type="EMBL" id="MBM6947501.1"/>
    </source>
</evidence>
<dbReference type="FunFam" id="3.40.50.300:FF:000032">
    <property type="entry name" value="Export ABC transporter ATP-binding protein"/>
    <property type="match status" value="1"/>
</dbReference>
<organism evidence="5 6">
    <name type="scientific">Mordavella massiliensis</name>
    <dbReference type="NCBI Taxonomy" id="1871024"/>
    <lineage>
        <taxon>Bacteria</taxon>
        <taxon>Bacillati</taxon>
        <taxon>Bacillota</taxon>
        <taxon>Clostridia</taxon>
        <taxon>Eubacteriales</taxon>
        <taxon>Clostridiaceae</taxon>
        <taxon>Mordavella</taxon>
    </lineage>
</organism>
<feature type="domain" description="ABC transporter" evidence="4">
    <location>
        <begin position="2"/>
        <end position="219"/>
    </location>
</feature>
<dbReference type="SMART" id="SM00382">
    <property type="entry name" value="AAA"/>
    <property type="match status" value="1"/>
</dbReference>
<dbReference type="PROSITE" id="PS50893">
    <property type="entry name" value="ABC_TRANSPORTER_2"/>
    <property type="match status" value="1"/>
</dbReference>
<name>A0A939BGA3_9CLOT</name>
<dbReference type="PANTHER" id="PTHR24220">
    <property type="entry name" value="IMPORT ATP-BINDING PROTEIN"/>
    <property type="match status" value="1"/>
</dbReference>
<dbReference type="Proteomes" id="UP000705508">
    <property type="component" value="Unassembled WGS sequence"/>
</dbReference>
<keyword evidence="1" id="KW-0813">Transport</keyword>
<dbReference type="GO" id="GO:0005524">
    <property type="term" value="F:ATP binding"/>
    <property type="evidence" value="ECO:0007669"/>
    <property type="project" value="UniProtKB-KW"/>
</dbReference>
<comment type="caution">
    <text evidence="5">The sequence shown here is derived from an EMBL/GenBank/DDBJ whole genome shotgun (WGS) entry which is preliminary data.</text>
</comment>
<reference evidence="5" key="1">
    <citation type="submission" date="2020-08" db="EMBL/GenBank/DDBJ databases">
        <authorList>
            <person name="Cejkova D."/>
            <person name="Kubasova T."/>
            <person name="Jahodarova E."/>
            <person name="Rychlik I."/>
        </authorList>
    </citation>
    <scope>NUCLEOTIDE SEQUENCE</scope>
    <source>
        <strain evidence="5">An582</strain>
    </source>
</reference>
<evidence type="ECO:0000259" key="4">
    <source>
        <dbReference type="PROSITE" id="PS50893"/>
    </source>
</evidence>
<dbReference type="CDD" id="cd03255">
    <property type="entry name" value="ABC_MJ0796_LolCDE_FtsE"/>
    <property type="match status" value="1"/>
</dbReference>
<sequence length="219" mass="24247">MIELKDICKSYYGQGIENKVLRHIDFKIEAGEFVMLYGESGSGKTTLLNIIGLLDPCTSGQILLDGKNITNLAGDEQAKLRNQTFGYVFQSFYLIPELNVMENVCLPAGYAGKKKKEMARRADTLLQEVGLADKKKLRPSQLSGGEKQRVAIARALMNDPDIILADEPTGNLDSGNSGKIMTLLKKQHLQGKTIVMVTHDPEMDRYATRKIRMADGVLV</sequence>
<dbReference type="GO" id="GO:0005886">
    <property type="term" value="C:plasma membrane"/>
    <property type="evidence" value="ECO:0007669"/>
    <property type="project" value="TreeGrafter"/>
</dbReference>
<dbReference type="Gene3D" id="3.40.50.300">
    <property type="entry name" value="P-loop containing nucleotide triphosphate hydrolases"/>
    <property type="match status" value="1"/>
</dbReference>
<dbReference type="PANTHER" id="PTHR24220:SF86">
    <property type="entry name" value="ABC TRANSPORTER ABCH.1"/>
    <property type="match status" value="1"/>
</dbReference>
<dbReference type="InterPro" id="IPR017871">
    <property type="entry name" value="ABC_transporter-like_CS"/>
</dbReference>